<evidence type="ECO:0000313" key="2">
    <source>
        <dbReference type="EMBL" id="TKS89684.1"/>
    </source>
</evidence>
<reference evidence="2 3" key="1">
    <citation type="submission" date="2019-01" db="EMBL/GenBank/DDBJ databases">
        <title>Genome Assembly of Collichthys lucidus.</title>
        <authorList>
            <person name="Cai M."/>
            <person name="Xiao S."/>
        </authorList>
    </citation>
    <scope>NUCLEOTIDE SEQUENCE [LARGE SCALE GENOMIC DNA]</scope>
    <source>
        <strain evidence="2">JT15FE1705JMU</strain>
        <tissue evidence="2">Muscle</tissue>
    </source>
</reference>
<dbReference type="EMBL" id="CM014098">
    <property type="protein sequence ID" value="TKS89684.1"/>
    <property type="molecule type" value="Genomic_DNA"/>
</dbReference>
<proteinExistence type="predicted"/>
<feature type="compositionally biased region" description="Polar residues" evidence="1">
    <location>
        <begin position="32"/>
        <end position="45"/>
    </location>
</feature>
<name>A0A4U5VMH0_COLLU</name>
<accession>A0A4U5VMH0</accession>
<keyword evidence="3" id="KW-1185">Reference proteome</keyword>
<gene>
    <name evidence="2" type="ORF">D9C73_023812</name>
</gene>
<evidence type="ECO:0000313" key="3">
    <source>
        <dbReference type="Proteomes" id="UP000298787"/>
    </source>
</evidence>
<dbReference type="AlphaFoldDB" id="A0A4U5VMH0"/>
<feature type="region of interest" description="Disordered" evidence="1">
    <location>
        <begin position="111"/>
        <end position="134"/>
    </location>
</feature>
<feature type="compositionally biased region" description="Polar residues" evidence="1">
    <location>
        <begin position="125"/>
        <end position="134"/>
    </location>
</feature>
<dbReference type="Proteomes" id="UP000298787">
    <property type="component" value="Chromosome 21"/>
</dbReference>
<evidence type="ECO:0000256" key="1">
    <source>
        <dbReference type="SAM" id="MobiDB-lite"/>
    </source>
</evidence>
<sequence length="134" mass="15161">MPPIKCVHELEKVEDCGGLDGARIGFRRESPTVLTSAPPYTQPAKQTAERNRRQPGQEFSHPYRHAEKVRDCRSDEMTGDQWRSHPLKWLQVSLQGYPPCLICRRAPVGPRHPLISRSEGKQALLSKSSTATFE</sequence>
<protein>
    <submittedName>
        <fullName evidence="2">Uncharacterized protein</fullName>
    </submittedName>
</protein>
<organism evidence="2 3">
    <name type="scientific">Collichthys lucidus</name>
    <name type="common">Big head croaker</name>
    <name type="synonym">Sciaena lucida</name>
    <dbReference type="NCBI Taxonomy" id="240159"/>
    <lineage>
        <taxon>Eukaryota</taxon>
        <taxon>Metazoa</taxon>
        <taxon>Chordata</taxon>
        <taxon>Craniata</taxon>
        <taxon>Vertebrata</taxon>
        <taxon>Euteleostomi</taxon>
        <taxon>Actinopterygii</taxon>
        <taxon>Neopterygii</taxon>
        <taxon>Teleostei</taxon>
        <taxon>Neoteleostei</taxon>
        <taxon>Acanthomorphata</taxon>
        <taxon>Eupercaria</taxon>
        <taxon>Sciaenidae</taxon>
        <taxon>Collichthys</taxon>
    </lineage>
</organism>
<feature type="region of interest" description="Disordered" evidence="1">
    <location>
        <begin position="29"/>
        <end position="72"/>
    </location>
</feature>